<dbReference type="Pfam" id="PF00096">
    <property type="entry name" value="zf-C2H2"/>
    <property type="match status" value="1"/>
</dbReference>
<evidence type="ECO:0000256" key="2">
    <source>
        <dbReference type="SAM" id="MobiDB-lite"/>
    </source>
</evidence>
<reference evidence="5" key="1">
    <citation type="submission" date="2022-11" db="UniProtKB">
        <authorList>
            <consortium name="WormBaseParasite"/>
        </authorList>
    </citation>
    <scope>IDENTIFICATION</scope>
</reference>
<dbReference type="Proteomes" id="UP000887566">
    <property type="component" value="Unplaced"/>
</dbReference>
<feature type="compositionally biased region" description="Low complexity" evidence="2">
    <location>
        <begin position="88"/>
        <end position="103"/>
    </location>
</feature>
<dbReference type="WBParaSite" id="PSAMB.scaffold6692size8971.g28921.t1">
    <property type="protein sequence ID" value="PSAMB.scaffold6692size8971.g28921.t1"/>
    <property type="gene ID" value="PSAMB.scaffold6692size8971.g28921"/>
</dbReference>
<feature type="compositionally biased region" description="Basic and acidic residues" evidence="2">
    <location>
        <begin position="217"/>
        <end position="228"/>
    </location>
</feature>
<feature type="compositionally biased region" description="Polar residues" evidence="2">
    <location>
        <begin position="206"/>
        <end position="215"/>
    </location>
</feature>
<feature type="region of interest" description="Disordered" evidence="2">
    <location>
        <begin position="189"/>
        <end position="228"/>
    </location>
</feature>
<keyword evidence="1" id="KW-0862">Zinc</keyword>
<dbReference type="PROSITE" id="PS50157">
    <property type="entry name" value="ZINC_FINGER_C2H2_2"/>
    <property type="match status" value="2"/>
</dbReference>
<sequence>MPCQECAGMRVELLSLKEFMAQWFNILIQKIETVEKQNSRLNQMSQMRETERESSTNSLQSSSSSSSADEKMNSSSFHHSCSSEKSTRPPSSSSGQSSTGSRSTVAPTYPGFRFNAADLGFTRRNGSSSYAHSSPTEHNCVQKSDSLSDSGLTMNLPMNLDRNRENRITDNDGYSSDFTCGGVGSGTAIDSNVTMRGADRSEEGRSSVSPPSSTAPRAERSSKHEMSRASDFEAKSLCTLNRSTGRFVCRLCQSSFTQFSNLRRHIRVIHQGLTKHACRYCDKVFAWKGAWRRHEQFVHELRRGANHSANHTASMVAAE</sequence>
<evidence type="ECO:0000313" key="5">
    <source>
        <dbReference type="WBParaSite" id="PSAMB.scaffold6692size8971.g28921.t1"/>
    </source>
</evidence>
<name>A0A914X7D9_9BILA</name>
<keyword evidence="4" id="KW-1185">Reference proteome</keyword>
<keyword evidence="1" id="KW-0863">Zinc-finger</keyword>
<feature type="compositionally biased region" description="Basic and acidic residues" evidence="2">
    <location>
        <begin position="161"/>
        <end position="170"/>
    </location>
</feature>
<evidence type="ECO:0000313" key="4">
    <source>
        <dbReference type="Proteomes" id="UP000887566"/>
    </source>
</evidence>
<feature type="compositionally biased region" description="Low complexity" evidence="2">
    <location>
        <begin position="55"/>
        <end position="80"/>
    </location>
</feature>
<feature type="domain" description="C2H2-type" evidence="3">
    <location>
        <begin position="276"/>
        <end position="304"/>
    </location>
</feature>
<evidence type="ECO:0000259" key="3">
    <source>
        <dbReference type="PROSITE" id="PS50157"/>
    </source>
</evidence>
<dbReference type="SMART" id="SM00355">
    <property type="entry name" value="ZnF_C2H2"/>
    <property type="match status" value="2"/>
</dbReference>
<evidence type="ECO:0000256" key="1">
    <source>
        <dbReference type="PROSITE-ProRule" id="PRU00042"/>
    </source>
</evidence>
<proteinExistence type="predicted"/>
<dbReference type="AlphaFoldDB" id="A0A914X7D9"/>
<organism evidence="4 5">
    <name type="scientific">Plectus sambesii</name>
    <dbReference type="NCBI Taxonomy" id="2011161"/>
    <lineage>
        <taxon>Eukaryota</taxon>
        <taxon>Metazoa</taxon>
        <taxon>Ecdysozoa</taxon>
        <taxon>Nematoda</taxon>
        <taxon>Chromadorea</taxon>
        <taxon>Plectida</taxon>
        <taxon>Plectina</taxon>
        <taxon>Plectoidea</taxon>
        <taxon>Plectidae</taxon>
        <taxon>Plectus</taxon>
    </lineage>
</organism>
<protein>
    <submittedName>
        <fullName evidence="5">C2H2-type domain-containing protein</fullName>
    </submittedName>
</protein>
<dbReference type="InterPro" id="IPR013087">
    <property type="entry name" value="Znf_C2H2_type"/>
</dbReference>
<keyword evidence="1" id="KW-0479">Metal-binding</keyword>
<dbReference type="InterPro" id="IPR036236">
    <property type="entry name" value="Znf_C2H2_sf"/>
</dbReference>
<dbReference type="SUPFAM" id="SSF57667">
    <property type="entry name" value="beta-beta-alpha zinc fingers"/>
    <property type="match status" value="1"/>
</dbReference>
<feature type="compositionally biased region" description="Polar residues" evidence="2">
    <location>
        <begin position="125"/>
        <end position="153"/>
    </location>
</feature>
<dbReference type="GO" id="GO:0008270">
    <property type="term" value="F:zinc ion binding"/>
    <property type="evidence" value="ECO:0007669"/>
    <property type="project" value="UniProtKB-KW"/>
</dbReference>
<feature type="region of interest" description="Disordered" evidence="2">
    <location>
        <begin position="40"/>
        <end position="109"/>
    </location>
</feature>
<dbReference type="PROSITE" id="PS00028">
    <property type="entry name" value="ZINC_FINGER_C2H2_1"/>
    <property type="match status" value="2"/>
</dbReference>
<accession>A0A914X7D9</accession>
<feature type="region of interest" description="Disordered" evidence="2">
    <location>
        <begin position="125"/>
        <end position="175"/>
    </location>
</feature>
<dbReference type="Gene3D" id="3.30.160.60">
    <property type="entry name" value="Classic Zinc Finger"/>
    <property type="match status" value="1"/>
</dbReference>
<feature type="domain" description="C2H2-type" evidence="3">
    <location>
        <begin position="247"/>
        <end position="275"/>
    </location>
</feature>